<dbReference type="PANTHER" id="PTHR46609:SF6">
    <property type="entry name" value="EXONUCLEASE, PHAGE-TYPE_RECB, C-TERMINAL DOMAIN-CONTAINING PROTEIN-RELATED"/>
    <property type="match status" value="1"/>
</dbReference>
<dbReference type="AlphaFoldDB" id="A0AAV9I2W0"/>
<comment type="caution">
    <text evidence="1">The sequence shown here is derived from an EMBL/GenBank/DDBJ whole genome shotgun (WGS) entry which is preliminary data.</text>
</comment>
<reference evidence="1 2" key="1">
    <citation type="submission" date="2022-07" db="EMBL/GenBank/DDBJ databases">
        <title>Genome-wide signatures of adaptation to extreme environments.</title>
        <authorList>
            <person name="Cho C.H."/>
            <person name="Yoon H.S."/>
        </authorList>
    </citation>
    <scope>NUCLEOTIDE SEQUENCE [LARGE SCALE GENOMIC DNA]</scope>
    <source>
        <strain evidence="1 2">108.79 E11</strain>
    </source>
</reference>
<dbReference type="InterPro" id="IPR011604">
    <property type="entry name" value="PDDEXK-like_dom_sf"/>
</dbReference>
<gene>
    <name evidence="1" type="ORF">GAYE_PCTG14G0613</name>
</gene>
<dbReference type="InterPro" id="IPR051703">
    <property type="entry name" value="NF-kappa-B_Signaling_Reg"/>
</dbReference>
<evidence type="ECO:0000313" key="2">
    <source>
        <dbReference type="Proteomes" id="UP001300502"/>
    </source>
</evidence>
<dbReference type="InterPro" id="IPR011335">
    <property type="entry name" value="Restrct_endonuc-II-like"/>
</dbReference>
<proteinExistence type="predicted"/>
<accession>A0AAV9I2W0</accession>
<protein>
    <submittedName>
        <fullName evidence="1">Uncharacterized protein</fullName>
    </submittedName>
</protein>
<evidence type="ECO:0000313" key="1">
    <source>
        <dbReference type="EMBL" id="KAK4522723.1"/>
    </source>
</evidence>
<sequence length="555" mass="64684">MWICCFSPRCASRTGDALGFWSLKYFQRPLCIIRVRCYYVKPLQTKQSTVKYFEFSQLGKAAKKTLCTLSHESQLEKSWWNFLENLQETERRTSQFCGVNDETLRKQAHDILASSESLSLSIEVEKKRQELHQLLQELQGSTLDDNLCHQLEALGNAILIHLESGRSASSVNDAVLSSKEGLIRICSDNIQDKFIRRQPNIFWKSVNKSRLRSHPLYRPLPPPYLIKVESCRDFRMLRQDTEEWKIARSFSQVSASTLWRILGFGERKAATFLGVPSSMKGHHHALYAWKSLMNPSFEEVYDPISKVRMEWGHSHEANCLLAFLEYMHSLQDIRMQEVGLFVLEKEQILPQWNILYEELPTISASPDALFRVRNTNGIWSPWQLCEAKSRCPFVPRNLALSLESSQEIASPNGDSVLGKQKDMSSYSHWSFIHLRPLEKLSPLYFAQMQLQMLCANIEEQGYLISYSVTKGSNVFQVTRNNEWLGACLFFVREFYRRYGTADSNKYPPDDFFWDIPRYYEFLQLTKELTNQCTVWKHIPQEEFDRFDCSQVAVEK</sequence>
<dbReference type="EMBL" id="JANCYU010000007">
    <property type="protein sequence ID" value="KAK4522723.1"/>
    <property type="molecule type" value="Genomic_DNA"/>
</dbReference>
<dbReference type="Proteomes" id="UP001300502">
    <property type="component" value="Unassembled WGS sequence"/>
</dbReference>
<organism evidence="1 2">
    <name type="scientific">Galdieria yellowstonensis</name>
    <dbReference type="NCBI Taxonomy" id="3028027"/>
    <lineage>
        <taxon>Eukaryota</taxon>
        <taxon>Rhodophyta</taxon>
        <taxon>Bangiophyceae</taxon>
        <taxon>Galdieriales</taxon>
        <taxon>Galdieriaceae</taxon>
        <taxon>Galdieria</taxon>
    </lineage>
</organism>
<dbReference type="Gene3D" id="3.90.320.10">
    <property type="match status" value="1"/>
</dbReference>
<dbReference type="GO" id="GO:0006281">
    <property type="term" value="P:DNA repair"/>
    <property type="evidence" value="ECO:0007669"/>
    <property type="project" value="UniProtKB-ARBA"/>
</dbReference>
<dbReference type="SUPFAM" id="SSF52980">
    <property type="entry name" value="Restriction endonuclease-like"/>
    <property type="match status" value="1"/>
</dbReference>
<name>A0AAV9I2W0_9RHOD</name>
<dbReference type="PANTHER" id="PTHR46609">
    <property type="entry name" value="EXONUCLEASE, PHAGE-TYPE/RECB, C-TERMINAL DOMAIN-CONTAINING PROTEIN"/>
    <property type="match status" value="1"/>
</dbReference>
<keyword evidence="2" id="KW-1185">Reference proteome</keyword>